<organism evidence="1 6">
    <name type="scientific">Phytophthora rubi</name>
    <dbReference type="NCBI Taxonomy" id="129364"/>
    <lineage>
        <taxon>Eukaryota</taxon>
        <taxon>Sar</taxon>
        <taxon>Stramenopiles</taxon>
        <taxon>Oomycota</taxon>
        <taxon>Peronosporomycetes</taxon>
        <taxon>Peronosporales</taxon>
        <taxon>Peronosporaceae</taxon>
        <taxon>Phytophthora</taxon>
    </lineage>
</organism>
<evidence type="ECO:0000313" key="4">
    <source>
        <dbReference type="Proteomes" id="UP000429607"/>
    </source>
</evidence>
<name>A0A6A3NHV7_9STRA</name>
<reference evidence="4 6" key="1">
    <citation type="submission" date="2018-09" db="EMBL/GenBank/DDBJ databases">
        <title>Genomic investigation of the strawberry pathogen Phytophthora fragariae indicates pathogenicity is determined by transcriptional variation in three key races.</title>
        <authorList>
            <person name="Adams T.M."/>
            <person name="Armitage A.D."/>
            <person name="Sobczyk M.K."/>
            <person name="Bates H.J."/>
            <person name="Dunwell J.M."/>
            <person name="Nellist C.F."/>
            <person name="Harrison R.J."/>
        </authorList>
    </citation>
    <scope>NUCLEOTIDE SEQUENCE [LARGE SCALE GENOMIC DNA]</scope>
    <source>
        <strain evidence="2 4">SCRP249</strain>
        <strain evidence="1 6">SCRP324</strain>
        <strain evidence="3 5">SCRP333</strain>
    </source>
</reference>
<sequence length="183" mass="20182">MKSASSRALNSAESFDERLCGVFTLREATPVLNEYLSSIQIDDEDPGFMLSWDLDNLYAFVVAANAQDPARAPGWLHTRRPPQLTANSFADDLVEKLEQVAGGRCGRVLLAPNSQPQFAAVVSALTTLQNDYFMQAVAQVAFDNVELFLATTHCLTETNAQRSVPNNLPRGDRDGQPLHRLFI</sequence>
<protein>
    <submittedName>
        <fullName evidence="1">Uncharacterized protein</fullName>
    </submittedName>
</protein>
<dbReference type="Proteomes" id="UP000435112">
    <property type="component" value="Unassembled WGS sequence"/>
</dbReference>
<dbReference type="OrthoDB" id="118048at2759"/>
<evidence type="ECO:0000313" key="2">
    <source>
        <dbReference type="EMBL" id="KAE9049677.1"/>
    </source>
</evidence>
<dbReference type="AlphaFoldDB" id="A0A6A3NHV7"/>
<evidence type="ECO:0000313" key="3">
    <source>
        <dbReference type="EMBL" id="KAE9353588.1"/>
    </source>
</evidence>
<keyword evidence="5" id="KW-1185">Reference proteome</keyword>
<comment type="caution">
    <text evidence="1">The sequence shown here is derived from an EMBL/GenBank/DDBJ whole genome shotgun (WGS) entry which is preliminary data.</text>
</comment>
<accession>A0A6A3NHV7</accession>
<proteinExistence type="predicted"/>
<evidence type="ECO:0000313" key="6">
    <source>
        <dbReference type="Proteomes" id="UP000435112"/>
    </source>
</evidence>
<dbReference type="EMBL" id="QXFU01000136">
    <property type="protein sequence ID" value="KAE9042892.1"/>
    <property type="molecule type" value="Genomic_DNA"/>
</dbReference>
<dbReference type="EMBL" id="QXFT01000136">
    <property type="protein sequence ID" value="KAE9353588.1"/>
    <property type="molecule type" value="Genomic_DNA"/>
</dbReference>
<dbReference type="Proteomes" id="UP000429607">
    <property type="component" value="Unassembled WGS sequence"/>
</dbReference>
<dbReference type="Proteomes" id="UP000434957">
    <property type="component" value="Unassembled WGS sequence"/>
</dbReference>
<dbReference type="EMBL" id="QXFV01000112">
    <property type="protein sequence ID" value="KAE9049677.1"/>
    <property type="molecule type" value="Genomic_DNA"/>
</dbReference>
<evidence type="ECO:0000313" key="5">
    <source>
        <dbReference type="Proteomes" id="UP000434957"/>
    </source>
</evidence>
<gene>
    <name evidence="2" type="ORF">PR001_g3091</name>
    <name evidence="1" type="ORF">PR002_g3670</name>
    <name evidence="3" type="ORF">PR003_g3781</name>
</gene>
<evidence type="ECO:0000313" key="1">
    <source>
        <dbReference type="EMBL" id="KAE9042892.1"/>
    </source>
</evidence>